<dbReference type="Proteomes" id="UP001231941">
    <property type="component" value="Unassembled WGS sequence"/>
</dbReference>
<evidence type="ECO:0000313" key="1">
    <source>
        <dbReference type="EMBL" id="MDP5277006.1"/>
    </source>
</evidence>
<evidence type="ECO:0000313" key="2">
    <source>
        <dbReference type="Proteomes" id="UP001231941"/>
    </source>
</evidence>
<protein>
    <recommendedName>
        <fullName evidence="3">DUF3221 domain-containing protein</fullName>
    </recommendedName>
</protein>
<accession>A0ABT9J5X1</accession>
<keyword evidence="2" id="KW-1185">Reference proteome</keyword>
<sequence>MKKKIMNEDICNMKIKALMLVLCIIILQGCGDTSTQYKLLASIQSTNQHIIVENGDVFVWENAKITINDEYTYETEYVPRGKTSVPYSLFTNAGGEVYQPGLLKVRNVEIIVPKFDGEKDAVFSW</sequence>
<proteinExistence type="predicted"/>
<name>A0ABT9J5X1_9BACL</name>
<dbReference type="RefSeq" id="WP_305994308.1">
    <property type="nucleotide sequence ID" value="NZ_JAVAMP010000022.1"/>
</dbReference>
<dbReference type="EMBL" id="JAVAMP010000022">
    <property type="protein sequence ID" value="MDP5277006.1"/>
    <property type="molecule type" value="Genomic_DNA"/>
</dbReference>
<organism evidence="1 2">
    <name type="scientific">Chengkuizengella axinellae</name>
    <dbReference type="NCBI Taxonomy" id="3064388"/>
    <lineage>
        <taxon>Bacteria</taxon>
        <taxon>Bacillati</taxon>
        <taxon>Bacillota</taxon>
        <taxon>Bacilli</taxon>
        <taxon>Bacillales</taxon>
        <taxon>Paenibacillaceae</taxon>
        <taxon>Chengkuizengella</taxon>
    </lineage>
</organism>
<gene>
    <name evidence="1" type="ORF">Q5Y73_23185</name>
</gene>
<comment type="caution">
    <text evidence="1">The sequence shown here is derived from an EMBL/GenBank/DDBJ whole genome shotgun (WGS) entry which is preliminary data.</text>
</comment>
<reference evidence="1 2" key="1">
    <citation type="submission" date="2023-08" db="EMBL/GenBank/DDBJ databases">
        <authorList>
            <person name="Park J.-S."/>
        </authorList>
    </citation>
    <scope>NUCLEOTIDE SEQUENCE [LARGE SCALE GENOMIC DNA]</scope>
    <source>
        <strain evidence="1 2">2205SS18-9</strain>
    </source>
</reference>
<dbReference type="PROSITE" id="PS51257">
    <property type="entry name" value="PROKAR_LIPOPROTEIN"/>
    <property type="match status" value="1"/>
</dbReference>
<evidence type="ECO:0008006" key="3">
    <source>
        <dbReference type="Google" id="ProtNLM"/>
    </source>
</evidence>